<dbReference type="EnsemblPlants" id="Pp3c17_19335V3.1">
    <property type="protein sequence ID" value="Pp3c17_19335V3.1"/>
    <property type="gene ID" value="Pp3c17_19335"/>
</dbReference>
<keyword evidence="6" id="KW-0443">Lipid metabolism</keyword>
<reference evidence="8 10" key="1">
    <citation type="journal article" date="2008" name="Science">
        <title>The Physcomitrella genome reveals evolutionary insights into the conquest of land by plants.</title>
        <authorList>
            <person name="Rensing S."/>
            <person name="Lang D."/>
            <person name="Zimmer A."/>
            <person name="Terry A."/>
            <person name="Salamov A."/>
            <person name="Shapiro H."/>
            <person name="Nishiyama T."/>
            <person name="Perroud P.-F."/>
            <person name="Lindquist E."/>
            <person name="Kamisugi Y."/>
            <person name="Tanahashi T."/>
            <person name="Sakakibara K."/>
            <person name="Fujita T."/>
            <person name="Oishi K."/>
            <person name="Shin-I T."/>
            <person name="Kuroki Y."/>
            <person name="Toyoda A."/>
            <person name="Suzuki Y."/>
            <person name="Hashimoto A."/>
            <person name="Yamaguchi K."/>
            <person name="Sugano A."/>
            <person name="Kohara Y."/>
            <person name="Fujiyama A."/>
            <person name="Anterola A."/>
            <person name="Aoki S."/>
            <person name="Ashton N."/>
            <person name="Barbazuk W.B."/>
            <person name="Barker E."/>
            <person name="Bennetzen J."/>
            <person name="Bezanilla M."/>
            <person name="Blankenship R."/>
            <person name="Cho S.H."/>
            <person name="Dutcher S."/>
            <person name="Estelle M."/>
            <person name="Fawcett J.A."/>
            <person name="Gundlach H."/>
            <person name="Hanada K."/>
            <person name="Heyl A."/>
            <person name="Hicks K.A."/>
            <person name="Hugh J."/>
            <person name="Lohr M."/>
            <person name="Mayer K."/>
            <person name="Melkozernov A."/>
            <person name="Murata T."/>
            <person name="Nelson D."/>
            <person name="Pils B."/>
            <person name="Prigge M."/>
            <person name="Reiss B."/>
            <person name="Renner T."/>
            <person name="Rombauts S."/>
            <person name="Rushton P."/>
            <person name="Sanderfoot A."/>
            <person name="Schween G."/>
            <person name="Shiu S.-H."/>
            <person name="Stueber K."/>
            <person name="Theodoulou F.L."/>
            <person name="Tu H."/>
            <person name="Van de Peer Y."/>
            <person name="Verrier P.J."/>
            <person name="Waters E."/>
            <person name="Wood A."/>
            <person name="Yang L."/>
            <person name="Cove D."/>
            <person name="Cuming A."/>
            <person name="Hasebe M."/>
            <person name="Lucas S."/>
            <person name="Mishler D.B."/>
            <person name="Reski R."/>
            <person name="Grigoriev I."/>
            <person name="Quatrano R.S."/>
            <person name="Boore J.L."/>
        </authorList>
    </citation>
    <scope>NUCLEOTIDE SEQUENCE [LARGE SCALE GENOMIC DNA]</scope>
    <source>
        <strain evidence="9 10">cv. Gransden 2004</strain>
    </source>
</reference>
<organism evidence="8">
    <name type="scientific">Physcomitrium patens</name>
    <name type="common">Spreading-leaved earth moss</name>
    <name type="synonym">Physcomitrella patens</name>
    <dbReference type="NCBI Taxonomy" id="3218"/>
    <lineage>
        <taxon>Eukaryota</taxon>
        <taxon>Viridiplantae</taxon>
        <taxon>Streptophyta</taxon>
        <taxon>Embryophyta</taxon>
        <taxon>Bryophyta</taxon>
        <taxon>Bryophytina</taxon>
        <taxon>Bryopsida</taxon>
        <taxon>Funariidae</taxon>
        <taxon>Funariales</taxon>
        <taxon>Funariaceae</taxon>
        <taxon>Physcomitrium</taxon>
    </lineage>
</organism>
<feature type="signal peptide" evidence="7">
    <location>
        <begin position="1"/>
        <end position="27"/>
    </location>
</feature>
<keyword evidence="5" id="KW-0378">Hydrolase</keyword>
<evidence type="ECO:0000313" key="8">
    <source>
        <dbReference type="EMBL" id="PNR36471.1"/>
    </source>
</evidence>
<keyword evidence="6" id="KW-0442">Lipid degradation</keyword>
<evidence type="ECO:0000256" key="2">
    <source>
        <dbReference type="ARBA" id="ARBA00008668"/>
    </source>
</evidence>
<dbReference type="FunCoup" id="A0A2K1J4L8">
    <property type="interactions" value="200"/>
</dbReference>
<dbReference type="GO" id="GO:0016042">
    <property type="term" value="P:lipid catabolic process"/>
    <property type="evidence" value="ECO:0007669"/>
    <property type="project" value="UniProtKB-KW"/>
</dbReference>
<dbReference type="EMBL" id="ABEU02000017">
    <property type="protein sequence ID" value="PNR36471.1"/>
    <property type="molecule type" value="Genomic_DNA"/>
</dbReference>
<evidence type="ECO:0000256" key="7">
    <source>
        <dbReference type="SAM" id="SignalP"/>
    </source>
</evidence>
<evidence type="ECO:0000313" key="9">
    <source>
        <dbReference type="EnsemblPlants" id="Pp3c17_19335V3.1"/>
    </source>
</evidence>
<evidence type="ECO:0000256" key="6">
    <source>
        <dbReference type="ARBA" id="ARBA00022963"/>
    </source>
</evidence>
<keyword evidence="10" id="KW-1185">Reference proteome</keyword>
<dbReference type="AlphaFoldDB" id="A0A2K1J4L8"/>
<keyword evidence="3" id="KW-0964">Secreted</keyword>
<keyword evidence="4 7" id="KW-0732">Signal</keyword>
<evidence type="ECO:0000256" key="1">
    <source>
        <dbReference type="ARBA" id="ARBA00004613"/>
    </source>
</evidence>
<proteinExistence type="inferred from homology"/>
<dbReference type="InterPro" id="IPR008265">
    <property type="entry name" value="Lipase_GDSL_AS"/>
</dbReference>
<evidence type="ECO:0000256" key="3">
    <source>
        <dbReference type="ARBA" id="ARBA00022525"/>
    </source>
</evidence>
<accession>A0A2K1J4L8</accession>
<dbReference type="PANTHER" id="PTHR45650">
    <property type="entry name" value="GDSL-LIKE LIPASE/ACYLHYDROLASE-RELATED"/>
    <property type="match status" value="1"/>
</dbReference>
<dbReference type="GO" id="GO:0005576">
    <property type="term" value="C:extracellular region"/>
    <property type="evidence" value="ECO:0007669"/>
    <property type="project" value="UniProtKB-SubCell"/>
</dbReference>
<dbReference type="Pfam" id="PF00657">
    <property type="entry name" value="Lipase_GDSL"/>
    <property type="match status" value="1"/>
</dbReference>
<evidence type="ECO:0000256" key="4">
    <source>
        <dbReference type="ARBA" id="ARBA00022729"/>
    </source>
</evidence>
<evidence type="ECO:0000256" key="5">
    <source>
        <dbReference type="ARBA" id="ARBA00022801"/>
    </source>
</evidence>
<dbReference type="Gramene" id="Pp3c17_19335V3.1">
    <property type="protein sequence ID" value="Pp3c17_19335V3.1"/>
    <property type="gene ID" value="Pp3c17_19335"/>
</dbReference>
<feature type="chain" id="PRO_5036042836" evidence="7">
    <location>
        <begin position="28"/>
        <end position="312"/>
    </location>
</feature>
<dbReference type="STRING" id="3218.A0A2K1J4L8"/>
<dbReference type="PaxDb" id="3218-PP1S65_164V6.1"/>
<dbReference type="InterPro" id="IPR035669">
    <property type="entry name" value="SGNH_plant_lipase-like"/>
</dbReference>
<dbReference type="Proteomes" id="UP000006727">
    <property type="component" value="Chromosome 17"/>
</dbReference>
<name>A0A2K1J4L8_PHYPA</name>
<dbReference type="Gene3D" id="3.40.50.1110">
    <property type="entry name" value="SGNH hydrolase"/>
    <property type="match status" value="1"/>
</dbReference>
<reference evidence="9" key="3">
    <citation type="submission" date="2020-12" db="UniProtKB">
        <authorList>
            <consortium name="EnsemblPlants"/>
        </authorList>
    </citation>
    <scope>IDENTIFICATION</scope>
</reference>
<dbReference type="InParanoid" id="A0A2K1J4L8"/>
<comment type="subcellular location">
    <subcellularLocation>
        <location evidence="1">Secreted</location>
    </subcellularLocation>
</comment>
<sequence length="312" mass="33856">MEYQRRRSRSLLLDVCILLLLPWVVIAQKKTPAIFIFGDSLSDAGNNNYIRTLSKADSPPNGMDFPGGYATGRYTNGRTTVDIIGQLAGLKDFLPPYLAPNATGSLILNGLNYASGAGGILNSSGYILPLSPIGNFTSSQVASLLVRIYHGQLTRLYNMGARKVVVASVGPLGCIPFQLTFRLSKNGECSAKVNAQAKEFNAGVFAMVKQLNAELAAAKFIYADAYKGVLEIIQNPAAYGFKVVNEGCCGAGDSYKGVIPCSSIVRLCPNRFEYLFWDPYHPTDKANVVLSTKFFSGTAYTWPMNIEQLLMS</sequence>
<protein>
    <submittedName>
        <fullName evidence="8 9">Uncharacterized protein</fullName>
    </submittedName>
</protein>
<dbReference type="PROSITE" id="PS01098">
    <property type="entry name" value="LIPASE_GDSL_SER"/>
    <property type="match status" value="1"/>
</dbReference>
<dbReference type="GO" id="GO:0016298">
    <property type="term" value="F:lipase activity"/>
    <property type="evidence" value="ECO:0007669"/>
    <property type="project" value="InterPro"/>
</dbReference>
<dbReference type="InterPro" id="IPR001087">
    <property type="entry name" value="GDSL"/>
</dbReference>
<dbReference type="InterPro" id="IPR036514">
    <property type="entry name" value="SGNH_hydro_sf"/>
</dbReference>
<dbReference type="CDD" id="cd01837">
    <property type="entry name" value="SGNH_plant_lipase_like"/>
    <property type="match status" value="1"/>
</dbReference>
<comment type="similarity">
    <text evidence="2">Belongs to the 'GDSL' lipolytic enzyme family.</text>
</comment>
<reference evidence="8 10" key="2">
    <citation type="journal article" date="2018" name="Plant J.">
        <title>The Physcomitrella patens chromosome-scale assembly reveals moss genome structure and evolution.</title>
        <authorList>
            <person name="Lang D."/>
            <person name="Ullrich K.K."/>
            <person name="Murat F."/>
            <person name="Fuchs J."/>
            <person name="Jenkins J."/>
            <person name="Haas F.B."/>
            <person name="Piednoel M."/>
            <person name="Gundlach H."/>
            <person name="Van Bel M."/>
            <person name="Meyberg R."/>
            <person name="Vives C."/>
            <person name="Morata J."/>
            <person name="Symeonidi A."/>
            <person name="Hiss M."/>
            <person name="Muchero W."/>
            <person name="Kamisugi Y."/>
            <person name="Saleh O."/>
            <person name="Blanc G."/>
            <person name="Decker E.L."/>
            <person name="van Gessel N."/>
            <person name="Grimwood J."/>
            <person name="Hayes R.D."/>
            <person name="Graham S.W."/>
            <person name="Gunter L.E."/>
            <person name="McDaniel S.F."/>
            <person name="Hoernstein S.N.W."/>
            <person name="Larsson A."/>
            <person name="Li F.W."/>
            <person name="Perroud P.F."/>
            <person name="Phillips J."/>
            <person name="Ranjan P."/>
            <person name="Rokshar D.S."/>
            <person name="Rothfels C.J."/>
            <person name="Schneider L."/>
            <person name="Shu S."/>
            <person name="Stevenson D.W."/>
            <person name="Thummler F."/>
            <person name="Tillich M."/>
            <person name="Villarreal Aguilar J.C."/>
            <person name="Widiez T."/>
            <person name="Wong G.K."/>
            <person name="Wymore A."/>
            <person name="Zhang Y."/>
            <person name="Zimmer A.D."/>
            <person name="Quatrano R.S."/>
            <person name="Mayer K.F.X."/>
            <person name="Goodstein D."/>
            <person name="Casacuberta J.M."/>
            <person name="Vandepoele K."/>
            <person name="Reski R."/>
            <person name="Cuming A.C."/>
            <person name="Tuskan G.A."/>
            <person name="Maumus F."/>
            <person name="Salse J."/>
            <person name="Schmutz J."/>
            <person name="Rensing S.A."/>
        </authorList>
    </citation>
    <scope>NUCLEOTIDE SEQUENCE [LARGE SCALE GENOMIC DNA]</scope>
    <source>
        <strain evidence="9 10">cv. Gransden 2004</strain>
    </source>
</reference>
<gene>
    <name evidence="8" type="ORF">PHYPA_022322</name>
</gene>
<evidence type="ECO:0000313" key="10">
    <source>
        <dbReference type="Proteomes" id="UP000006727"/>
    </source>
</evidence>
<dbReference type="InterPro" id="IPR051238">
    <property type="entry name" value="GDSL_esterase/lipase"/>
</dbReference>